<accession>A0A1L0B6P0</accession>
<organism evidence="1 2">
    <name type="scientific">Hanseniaspora guilliermondii</name>
    <dbReference type="NCBI Taxonomy" id="56406"/>
    <lineage>
        <taxon>Eukaryota</taxon>
        <taxon>Fungi</taxon>
        <taxon>Dikarya</taxon>
        <taxon>Ascomycota</taxon>
        <taxon>Saccharomycotina</taxon>
        <taxon>Saccharomycetes</taxon>
        <taxon>Saccharomycodales</taxon>
        <taxon>Saccharomycodaceae</taxon>
        <taxon>Hanseniaspora</taxon>
    </lineage>
</organism>
<evidence type="ECO:0000313" key="2">
    <source>
        <dbReference type="Proteomes" id="UP000183365"/>
    </source>
</evidence>
<dbReference type="Proteomes" id="UP000183365">
    <property type="component" value="Unassembled WGS sequence"/>
</dbReference>
<dbReference type="EMBL" id="FQNF01000110">
    <property type="protein sequence ID" value="SGZ41500.1"/>
    <property type="molecule type" value="Genomic_DNA"/>
</dbReference>
<sequence>MCRFELQELIEMTVRLSIPRSYIITRYSLKKKKYIKYITNLDPTLQLFIMLSRTVHGITLEALSVILRLSYQRILAVQLAVESYLISTKGQLLDCSKFEASFE</sequence>
<keyword evidence="2" id="KW-1185">Reference proteome</keyword>
<proteinExistence type="predicted"/>
<name>A0A1L0B6P0_9ASCO</name>
<protein>
    <submittedName>
        <fullName evidence="1">Uncharacterized protein</fullName>
    </submittedName>
</protein>
<reference evidence="2" key="1">
    <citation type="submission" date="2016-11" db="EMBL/GenBank/DDBJ databases">
        <authorList>
            <person name="Guldener U."/>
        </authorList>
    </citation>
    <scope>NUCLEOTIDE SEQUENCE [LARGE SCALE GENOMIC DNA]</scope>
</reference>
<gene>
    <name evidence="1" type="ORF">HGUI_03701</name>
</gene>
<dbReference type="OrthoDB" id="10667977at2759"/>
<dbReference type="AlphaFoldDB" id="A0A1L0B6P0"/>
<evidence type="ECO:0000313" key="1">
    <source>
        <dbReference type="EMBL" id="SGZ41500.1"/>
    </source>
</evidence>
<dbReference type="VEuPathDB" id="FungiDB:HGUI_03701"/>